<gene>
    <name evidence="1" type="ORF">ENW50_05755</name>
</gene>
<protein>
    <recommendedName>
        <fullName evidence="2">Response regulatory domain-containing protein</fullName>
    </recommendedName>
</protein>
<dbReference type="SUPFAM" id="SSF52172">
    <property type="entry name" value="CheY-like"/>
    <property type="match status" value="1"/>
</dbReference>
<dbReference type="InterPro" id="IPR011006">
    <property type="entry name" value="CheY-like_superfamily"/>
</dbReference>
<accession>A0A7V4XSB0</accession>
<comment type="caution">
    <text evidence="1">The sequence shown here is derived from an EMBL/GenBank/DDBJ whole genome shotgun (WGS) entry which is preliminary data.</text>
</comment>
<organism evidence="1">
    <name type="scientific">Acidobacterium capsulatum</name>
    <dbReference type="NCBI Taxonomy" id="33075"/>
    <lineage>
        <taxon>Bacteria</taxon>
        <taxon>Pseudomonadati</taxon>
        <taxon>Acidobacteriota</taxon>
        <taxon>Terriglobia</taxon>
        <taxon>Terriglobales</taxon>
        <taxon>Acidobacteriaceae</taxon>
        <taxon>Acidobacterium</taxon>
    </lineage>
</organism>
<evidence type="ECO:0008006" key="2">
    <source>
        <dbReference type="Google" id="ProtNLM"/>
    </source>
</evidence>
<evidence type="ECO:0000313" key="1">
    <source>
        <dbReference type="EMBL" id="HGY94175.1"/>
    </source>
</evidence>
<dbReference type="AlphaFoldDB" id="A0A7V4XSB0"/>
<reference evidence="1" key="1">
    <citation type="journal article" date="2020" name="mSystems">
        <title>Genome- and Community-Level Interaction Insights into Carbon Utilization and Element Cycling Functions of Hydrothermarchaeota in Hydrothermal Sediment.</title>
        <authorList>
            <person name="Zhou Z."/>
            <person name="Liu Y."/>
            <person name="Xu W."/>
            <person name="Pan J."/>
            <person name="Luo Z.H."/>
            <person name="Li M."/>
        </authorList>
    </citation>
    <scope>NUCLEOTIDE SEQUENCE [LARGE SCALE GENOMIC DNA]</scope>
    <source>
        <strain evidence="1">SpSt-855</strain>
    </source>
</reference>
<proteinExistence type="predicted"/>
<dbReference type="EMBL" id="DTKL01000032">
    <property type="protein sequence ID" value="HGY94175.1"/>
    <property type="molecule type" value="Genomic_DNA"/>
</dbReference>
<dbReference type="Gene3D" id="3.40.50.2300">
    <property type="match status" value="1"/>
</dbReference>
<sequence length="132" mass="14596">MNANSLHHATACQRAEGPRNMERQIVLIVEAERPEGVSARKLILESLQHHVMIAYTAKEAMEMLRRVQIDVILIHTSLYGTDCQQIAADVLRHNPGITILALSPGGVQNCGSIPTLDSLRPDQLVRYFTGLS</sequence>
<name>A0A7V4XSB0_9BACT</name>